<dbReference type="CDD" id="cd00054">
    <property type="entry name" value="EGF_CA"/>
    <property type="match status" value="1"/>
</dbReference>
<dbReference type="Pfam" id="PF07645">
    <property type="entry name" value="EGF_CA"/>
    <property type="match status" value="1"/>
</dbReference>
<feature type="compositionally biased region" description="Basic and acidic residues" evidence="6">
    <location>
        <begin position="563"/>
        <end position="593"/>
    </location>
</feature>
<dbReference type="InterPro" id="IPR049883">
    <property type="entry name" value="NOTCH1_EGF-like"/>
</dbReference>
<feature type="domain" description="EGF-like" evidence="8">
    <location>
        <begin position="416"/>
        <end position="447"/>
    </location>
</feature>
<dbReference type="InterPro" id="IPR018097">
    <property type="entry name" value="EGF_Ca-bd_CS"/>
</dbReference>
<keyword evidence="1 5" id="KW-0245">EGF-like domain</keyword>
<feature type="domain" description="EGF-like" evidence="8">
    <location>
        <begin position="365"/>
        <end position="402"/>
    </location>
</feature>
<feature type="compositionally biased region" description="Basic and acidic residues" evidence="6">
    <location>
        <begin position="600"/>
        <end position="611"/>
    </location>
</feature>
<keyword evidence="2" id="KW-0732">Signal</keyword>
<proteinExistence type="predicted"/>
<gene>
    <name evidence="9" type="ORF">JTE90_025644</name>
</gene>
<feature type="region of interest" description="Disordered" evidence="6">
    <location>
        <begin position="548"/>
        <end position="625"/>
    </location>
</feature>
<evidence type="ECO:0000256" key="1">
    <source>
        <dbReference type="ARBA" id="ARBA00022536"/>
    </source>
</evidence>
<keyword evidence="7" id="KW-0812">Transmembrane</keyword>
<dbReference type="InterPro" id="IPR001881">
    <property type="entry name" value="EGF-like_Ca-bd_dom"/>
</dbReference>
<dbReference type="Proteomes" id="UP000827092">
    <property type="component" value="Unassembled WGS sequence"/>
</dbReference>
<name>A0AAV6TPU7_9ARAC</name>
<keyword evidence="7" id="KW-0472">Membrane</keyword>
<evidence type="ECO:0000256" key="4">
    <source>
        <dbReference type="ARBA" id="ARBA00023157"/>
    </source>
</evidence>
<keyword evidence="7" id="KW-1133">Transmembrane helix</keyword>
<dbReference type="InterPro" id="IPR050751">
    <property type="entry name" value="ECM_structural_protein"/>
</dbReference>
<dbReference type="PANTHER" id="PTHR24034:SF209">
    <property type="entry name" value="EGF-LIKE DOMAIN-CONTAINING PROTEIN"/>
    <property type="match status" value="1"/>
</dbReference>
<keyword evidence="4 5" id="KW-1015">Disulfide bond</keyword>
<dbReference type="Gene3D" id="2.90.20.10">
    <property type="entry name" value="Plasmodium vivax P25 domain"/>
    <property type="match status" value="1"/>
</dbReference>
<evidence type="ECO:0000256" key="6">
    <source>
        <dbReference type="SAM" id="MobiDB-lite"/>
    </source>
</evidence>
<dbReference type="SMART" id="SM00179">
    <property type="entry name" value="EGF_CA"/>
    <property type="match status" value="1"/>
</dbReference>
<dbReference type="PROSITE" id="PS00010">
    <property type="entry name" value="ASX_HYDROXYL"/>
    <property type="match status" value="1"/>
</dbReference>
<dbReference type="SMART" id="SM00181">
    <property type="entry name" value="EGF"/>
    <property type="match status" value="6"/>
</dbReference>
<feature type="non-terminal residue" evidence="9">
    <location>
        <position position="1"/>
    </location>
</feature>
<evidence type="ECO:0000259" key="8">
    <source>
        <dbReference type="PROSITE" id="PS50026"/>
    </source>
</evidence>
<evidence type="ECO:0000256" key="3">
    <source>
        <dbReference type="ARBA" id="ARBA00022737"/>
    </source>
</evidence>
<protein>
    <recommendedName>
        <fullName evidence="8">EGF-like domain-containing protein</fullName>
    </recommendedName>
</protein>
<feature type="transmembrane region" description="Helical" evidence="7">
    <location>
        <begin position="465"/>
        <end position="486"/>
    </location>
</feature>
<dbReference type="Gene3D" id="2.10.25.10">
    <property type="entry name" value="Laminin"/>
    <property type="match status" value="1"/>
</dbReference>
<dbReference type="PROSITE" id="PS00022">
    <property type="entry name" value="EGF_1"/>
    <property type="match status" value="1"/>
</dbReference>
<dbReference type="InterPro" id="IPR000742">
    <property type="entry name" value="EGF"/>
</dbReference>
<dbReference type="PANTHER" id="PTHR24034">
    <property type="entry name" value="EGF-LIKE DOMAIN-CONTAINING PROTEIN"/>
    <property type="match status" value="1"/>
</dbReference>
<dbReference type="GO" id="GO:0005509">
    <property type="term" value="F:calcium ion binding"/>
    <property type="evidence" value="ECO:0007669"/>
    <property type="project" value="InterPro"/>
</dbReference>
<dbReference type="SUPFAM" id="SSF57196">
    <property type="entry name" value="EGF/Laminin"/>
    <property type="match status" value="1"/>
</dbReference>
<evidence type="ECO:0000256" key="5">
    <source>
        <dbReference type="PROSITE-ProRule" id="PRU00076"/>
    </source>
</evidence>
<dbReference type="PROSITE" id="PS50026">
    <property type="entry name" value="EGF_3"/>
    <property type="match status" value="2"/>
</dbReference>
<evidence type="ECO:0000313" key="9">
    <source>
        <dbReference type="EMBL" id="KAG8173612.1"/>
    </source>
</evidence>
<accession>A0AAV6TPU7</accession>
<dbReference type="AlphaFoldDB" id="A0AAV6TPU7"/>
<keyword evidence="3" id="KW-0677">Repeat</keyword>
<comment type="caution">
    <text evidence="5">Lacks conserved residue(s) required for the propagation of feature annotation.</text>
</comment>
<organism evidence="9 10">
    <name type="scientific">Oedothorax gibbosus</name>
    <dbReference type="NCBI Taxonomy" id="931172"/>
    <lineage>
        <taxon>Eukaryota</taxon>
        <taxon>Metazoa</taxon>
        <taxon>Ecdysozoa</taxon>
        <taxon>Arthropoda</taxon>
        <taxon>Chelicerata</taxon>
        <taxon>Arachnida</taxon>
        <taxon>Araneae</taxon>
        <taxon>Araneomorphae</taxon>
        <taxon>Entelegynae</taxon>
        <taxon>Araneoidea</taxon>
        <taxon>Linyphiidae</taxon>
        <taxon>Erigoninae</taxon>
        <taxon>Oedothorax</taxon>
    </lineage>
</organism>
<keyword evidence="10" id="KW-1185">Reference proteome</keyword>
<dbReference type="EMBL" id="JAFNEN010001602">
    <property type="protein sequence ID" value="KAG8173612.1"/>
    <property type="molecule type" value="Genomic_DNA"/>
</dbReference>
<dbReference type="PROSITE" id="PS01187">
    <property type="entry name" value="EGF_CA"/>
    <property type="match status" value="1"/>
</dbReference>
<sequence length="625" mass="70222">CDKDCGVGKCVLNGEAKKCVCPFATHVEKNETCIDRCAANSLLSNTCPSGMNCESNTKLGFRCICNGRYKQAEDGIHCEVKNMCTEGKGTKKCEEQSAQCVESPQKTLGYECICADGYAKDDSTNNTCTHKCSIAEQVKKCLARLAVCEIEVKDGKYEAVCNCPPLFTDEGSDKCDKKAEYSFTGIFQVQRSLYEILPNINNRFKRSTPQIDYIKLNKEFKESLENVYANFRNSKVLNCSDNGQNLDCSLEMQLKNASTKAQLNIITAPSVCIPQQGRSYCLVPPRLLIEKNTKNDVFSETNPCNTDIKNRLCGPTTDCKIDESNEPNVELKDKSFQCQCRDGFVAMRAYRPFDGDNSSIEICKDDDECLKPNICPNSTECFNLYGSYDCLCKSNYRKPENTSKNTKVDGCDAVCDPNPCKYGNCITTGNHGFACSCDSSYTGFLCDEPNSLVINLKDTLRKHSALIGGILGALLVVAIIVCFILFKKLKGKSVEGEDDYTKHRRLRILSEMTRLGRKQPKAENDDIEVEQRNIPTVIANESGDYRRQYRDNDFAIPRPQVSQKRESGDYRRGYSGDDQMFHKSSRQSEDAPVHGRKLSRSSERLDTEQRRISLAQYRNEAYEEE</sequence>
<evidence type="ECO:0000256" key="2">
    <source>
        <dbReference type="ARBA" id="ARBA00022729"/>
    </source>
</evidence>
<comment type="caution">
    <text evidence="9">The sequence shown here is derived from an EMBL/GenBank/DDBJ whole genome shotgun (WGS) entry which is preliminary data.</text>
</comment>
<feature type="disulfide bond" evidence="5">
    <location>
        <begin position="437"/>
        <end position="446"/>
    </location>
</feature>
<reference evidence="9 10" key="1">
    <citation type="journal article" date="2022" name="Nat. Ecol. Evol.">
        <title>A masculinizing supergene underlies an exaggerated male reproductive morph in a spider.</title>
        <authorList>
            <person name="Hendrickx F."/>
            <person name="De Corte Z."/>
            <person name="Sonet G."/>
            <person name="Van Belleghem S.M."/>
            <person name="Kostlbacher S."/>
            <person name="Vangestel C."/>
        </authorList>
    </citation>
    <scope>NUCLEOTIDE SEQUENCE [LARGE SCALE GENOMIC DNA]</scope>
    <source>
        <strain evidence="9">W744_W776</strain>
    </source>
</reference>
<evidence type="ECO:0000256" key="7">
    <source>
        <dbReference type="SAM" id="Phobius"/>
    </source>
</evidence>
<dbReference type="InterPro" id="IPR000152">
    <property type="entry name" value="EGF-type_Asp/Asn_hydroxyl_site"/>
</dbReference>
<evidence type="ECO:0000313" key="10">
    <source>
        <dbReference type="Proteomes" id="UP000827092"/>
    </source>
</evidence>